<feature type="domain" description="Peptidase M16 C-terminal" evidence="2">
    <location>
        <begin position="185"/>
        <end position="360"/>
    </location>
</feature>
<proteinExistence type="predicted"/>
<dbReference type="Proteomes" id="UP000824136">
    <property type="component" value="Unassembled WGS sequence"/>
</dbReference>
<dbReference type="NCBIfam" id="NF047421">
    <property type="entry name" value="YfmH_fam"/>
    <property type="match status" value="1"/>
</dbReference>
<dbReference type="Gene3D" id="3.30.830.10">
    <property type="entry name" value="Metalloenzyme, LuxS/M16 peptidase-like"/>
    <property type="match status" value="2"/>
</dbReference>
<dbReference type="InterPro" id="IPR050361">
    <property type="entry name" value="MPP/UQCRC_Complex"/>
</dbReference>
<gene>
    <name evidence="3" type="ORF">IAC39_04510</name>
</gene>
<organism evidence="3 4">
    <name type="scientific">Candidatus Faeciplasma pullistercoris</name>
    <dbReference type="NCBI Taxonomy" id="2840800"/>
    <lineage>
        <taxon>Bacteria</taxon>
        <taxon>Bacillati</taxon>
        <taxon>Bacillota</taxon>
        <taxon>Clostridia</taxon>
        <taxon>Eubacteriales</taxon>
        <taxon>Oscillospiraceae</taxon>
        <taxon>Oscillospiraceae incertae sedis</taxon>
        <taxon>Candidatus Faeciplasma</taxon>
    </lineage>
</organism>
<evidence type="ECO:0000259" key="1">
    <source>
        <dbReference type="Pfam" id="PF00675"/>
    </source>
</evidence>
<reference evidence="3" key="2">
    <citation type="journal article" date="2021" name="PeerJ">
        <title>Extensive microbial diversity within the chicken gut microbiome revealed by metagenomics and culture.</title>
        <authorList>
            <person name="Gilroy R."/>
            <person name="Ravi A."/>
            <person name="Getino M."/>
            <person name="Pursley I."/>
            <person name="Horton D.L."/>
            <person name="Alikhan N.F."/>
            <person name="Baker D."/>
            <person name="Gharbi K."/>
            <person name="Hall N."/>
            <person name="Watson M."/>
            <person name="Adriaenssens E.M."/>
            <person name="Foster-Nyarko E."/>
            <person name="Jarju S."/>
            <person name="Secka A."/>
            <person name="Antonio M."/>
            <person name="Oren A."/>
            <person name="Chaudhuri R.R."/>
            <person name="La Ragione R."/>
            <person name="Hildebrand F."/>
            <person name="Pallen M.J."/>
        </authorList>
    </citation>
    <scope>NUCLEOTIDE SEQUENCE</scope>
    <source>
        <strain evidence="3">CHK33-4379</strain>
    </source>
</reference>
<protein>
    <submittedName>
        <fullName evidence="3">Insulinase family protein</fullName>
    </submittedName>
</protein>
<dbReference type="SUPFAM" id="SSF63411">
    <property type="entry name" value="LuxS/MPP-like metallohydrolase"/>
    <property type="match status" value="2"/>
</dbReference>
<reference evidence="3" key="1">
    <citation type="submission" date="2020-10" db="EMBL/GenBank/DDBJ databases">
        <authorList>
            <person name="Gilroy R."/>
        </authorList>
    </citation>
    <scope>NUCLEOTIDE SEQUENCE</scope>
    <source>
        <strain evidence="3">CHK33-4379</strain>
    </source>
</reference>
<comment type="caution">
    <text evidence="3">The sequence shown here is derived from an EMBL/GenBank/DDBJ whole genome shotgun (WGS) entry which is preliminary data.</text>
</comment>
<dbReference type="InterPro" id="IPR011249">
    <property type="entry name" value="Metalloenz_LuxS/M16"/>
</dbReference>
<dbReference type="EMBL" id="DVLL01000017">
    <property type="protein sequence ID" value="HIT58954.1"/>
    <property type="molecule type" value="Genomic_DNA"/>
</dbReference>
<dbReference type="AlphaFoldDB" id="A0A9D1GTV9"/>
<dbReference type="PANTHER" id="PTHR11851">
    <property type="entry name" value="METALLOPROTEASE"/>
    <property type="match status" value="1"/>
</dbReference>
<dbReference type="InterPro" id="IPR011765">
    <property type="entry name" value="Pept_M16_N"/>
</dbReference>
<name>A0A9D1GTV9_9FIRM</name>
<dbReference type="Pfam" id="PF00675">
    <property type="entry name" value="Peptidase_M16"/>
    <property type="match status" value="1"/>
</dbReference>
<dbReference type="Pfam" id="PF05193">
    <property type="entry name" value="Peptidase_M16_C"/>
    <property type="match status" value="1"/>
</dbReference>
<dbReference type="PANTHER" id="PTHR11851:SF134">
    <property type="entry name" value="ZINC-DEPENDENT PROTEASE"/>
    <property type="match status" value="1"/>
</dbReference>
<dbReference type="GO" id="GO:0046872">
    <property type="term" value="F:metal ion binding"/>
    <property type="evidence" value="ECO:0007669"/>
    <property type="project" value="InterPro"/>
</dbReference>
<evidence type="ECO:0000259" key="2">
    <source>
        <dbReference type="Pfam" id="PF05193"/>
    </source>
</evidence>
<evidence type="ECO:0000313" key="3">
    <source>
        <dbReference type="EMBL" id="HIT58954.1"/>
    </source>
</evidence>
<feature type="domain" description="Peptidase M16 N-terminal" evidence="1">
    <location>
        <begin position="67"/>
        <end position="179"/>
    </location>
</feature>
<sequence length="427" mass="47762">MNYEKQLIVNERTGEKYYYIKHPTGLSIYVMEMEGYNTAFALFGTKYGSVNTTFKTKNDADFVTVPEGIAHFLEHKLFENEDCDVFELYAKTGASGNAYTSFGRTAYLFSCTENFPESLSILLDFVQKPYFTQATVDKEQGIIAQEIKMGEDNPYVAVFFNLLKAVYHSHPVRIGIAGTVDSIAKINADLLYRCYYTFYNLNNMVLSVAGNCRVDDVLEVADRLLKPCEDAGLECVFPNEPDTVVQSEYKCSMPVGVPLFAIGFKAKPCIGAEMIKKEFESAFLMDLIFGSTTKFYQDCLRAGLINSSFESETLDGDGYFVNLLEGESNDPEKFRAMVNEEIARVKREGLDRSEFESLKKSRYASAIRAFGSAESCASLMLNAHMTQSKPFDAIEILASITYEDVAGALDELLDAERSAISIVEPLK</sequence>
<accession>A0A9D1GTV9</accession>
<evidence type="ECO:0000313" key="4">
    <source>
        <dbReference type="Proteomes" id="UP000824136"/>
    </source>
</evidence>
<dbReference type="InterPro" id="IPR007863">
    <property type="entry name" value="Peptidase_M16_C"/>
</dbReference>